<evidence type="ECO:0000313" key="1">
    <source>
        <dbReference type="EMBL" id="KAK3782982.1"/>
    </source>
</evidence>
<keyword evidence="2" id="KW-1185">Reference proteome</keyword>
<sequence length="272" mass="31342">MIAVVEVVTAITAVSIKVLQKDVVAWLCNIRLKLRYLIRESTSTREETDRRLDVLPENRLQPEKRQTGDWVFYRRIDFNPRRDRQETGCFTGESTSTREETDRRLGVLPACLTKIDMGWGFYLNLIEMRFELFDLCCSCHLLCIGRVGFVRIMFTNRFRVDIREFAMEPAGFDPRLQTWKAVQYACSPTLLGGVSRLPIAASYEEDSRAKTDIRTRLRSYICAKYQISIVIPSEVVAGDATGVPTLKFTEHLRDFSGHVTPEYSLFLSILYT</sequence>
<gene>
    <name evidence="1" type="ORF">RRG08_058041</name>
</gene>
<dbReference type="AlphaFoldDB" id="A0AAE1AA86"/>
<proteinExistence type="predicted"/>
<comment type="caution">
    <text evidence="1">The sequence shown here is derived from an EMBL/GenBank/DDBJ whole genome shotgun (WGS) entry which is preliminary data.</text>
</comment>
<evidence type="ECO:0000313" key="2">
    <source>
        <dbReference type="Proteomes" id="UP001283361"/>
    </source>
</evidence>
<protein>
    <submittedName>
        <fullName evidence="1">Uncharacterized protein</fullName>
    </submittedName>
</protein>
<dbReference type="Proteomes" id="UP001283361">
    <property type="component" value="Unassembled WGS sequence"/>
</dbReference>
<reference evidence="1" key="1">
    <citation type="journal article" date="2023" name="G3 (Bethesda)">
        <title>A reference genome for the long-term kleptoplast-retaining sea slug Elysia crispata morphotype clarki.</title>
        <authorList>
            <person name="Eastman K.E."/>
            <person name="Pendleton A.L."/>
            <person name="Shaikh M.A."/>
            <person name="Suttiyut T."/>
            <person name="Ogas R."/>
            <person name="Tomko P."/>
            <person name="Gavelis G."/>
            <person name="Widhalm J.R."/>
            <person name="Wisecaver J.H."/>
        </authorList>
    </citation>
    <scope>NUCLEOTIDE SEQUENCE</scope>
    <source>
        <strain evidence="1">ECLA1</strain>
    </source>
</reference>
<dbReference type="EMBL" id="JAWDGP010002464">
    <property type="protein sequence ID" value="KAK3782982.1"/>
    <property type="molecule type" value="Genomic_DNA"/>
</dbReference>
<name>A0AAE1AA86_9GAST</name>
<accession>A0AAE1AA86</accession>
<organism evidence="1 2">
    <name type="scientific">Elysia crispata</name>
    <name type="common">lettuce slug</name>
    <dbReference type="NCBI Taxonomy" id="231223"/>
    <lineage>
        <taxon>Eukaryota</taxon>
        <taxon>Metazoa</taxon>
        <taxon>Spiralia</taxon>
        <taxon>Lophotrochozoa</taxon>
        <taxon>Mollusca</taxon>
        <taxon>Gastropoda</taxon>
        <taxon>Heterobranchia</taxon>
        <taxon>Euthyneura</taxon>
        <taxon>Panpulmonata</taxon>
        <taxon>Sacoglossa</taxon>
        <taxon>Placobranchoidea</taxon>
        <taxon>Plakobranchidae</taxon>
        <taxon>Elysia</taxon>
    </lineage>
</organism>